<feature type="chain" id="PRO_5046652162" evidence="1">
    <location>
        <begin position="18"/>
        <end position="734"/>
    </location>
</feature>
<organism evidence="3 4">
    <name type="scientific">Snuella lapsa</name>
    <dbReference type="NCBI Taxonomy" id="870481"/>
    <lineage>
        <taxon>Bacteria</taxon>
        <taxon>Pseudomonadati</taxon>
        <taxon>Bacteroidota</taxon>
        <taxon>Flavobacteriia</taxon>
        <taxon>Flavobacteriales</taxon>
        <taxon>Flavobacteriaceae</taxon>
        <taxon>Snuella</taxon>
    </lineage>
</organism>
<dbReference type="InterPro" id="IPR029045">
    <property type="entry name" value="ClpP/crotonase-like_dom_sf"/>
</dbReference>
<dbReference type="Gene3D" id="3.90.226.10">
    <property type="entry name" value="2-enoyl-CoA Hydratase, Chain A, domain 1"/>
    <property type="match status" value="1"/>
</dbReference>
<feature type="signal peptide" evidence="1">
    <location>
        <begin position="1"/>
        <end position="17"/>
    </location>
</feature>
<protein>
    <submittedName>
        <fullName evidence="3">S41 family peptidase</fullName>
    </submittedName>
</protein>
<evidence type="ECO:0000259" key="2">
    <source>
        <dbReference type="SMART" id="SM00245"/>
    </source>
</evidence>
<dbReference type="PANTHER" id="PTHR32060:SF30">
    <property type="entry name" value="CARBOXY-TERMINAL PROCESSING PROTEASE CTPA"/>
    <property type="match status" value="1"/>
</dbReference>
<dbReference type="CDD" id="cd07562">
    <property type="entry name" value="Peptidase_S41_TRI"/>
    <property type="match status" value="1"/>
</dbReference>
<evidence type="ECO:0000313" key="3">
    <source>
        <dbReference type="EMBL" id="GAA3572891.1"/>
    </source>
</evidence>
<dbReference type="Gene3D" id="2.30.42.10">
    <property type="match status" value="1"/>
</dbReference>
<gene>
    <name evidence="3" type="ORF">GCM10022395_22700</name>
</gene>
<dbReference type="Gene3D" id="2.60.120.260">
    <property type="entry name" value="Galactose-binding domain-like"/>
    <property type="match status" value="1"/>
</dbReference>
<dbReference type="Proteomes" id="UP001500954">
    <property type="component" value="Unassembled WGS sequence"/>
</dbReference>
<keyword evidence="4" id="KW-1185">Reference proteome</keyword>
<proteinExistence type="predicted"/>
<dbReference type="RefSeq" id="WP_345006213.1">
    <property type="nucleotide sequence ID" value="NZ_BAABCY010000063.1"/>
</dbReference>
<dbReference type="PROSITE" id="PS51257">
    <property type="entry name" value="PROKAR_LIPOPROTEIN"/>
    <property type="match status" value="1"/>
</dbReference>
<name>A0ABP6XWN0_9FLAO</name>
<reference evidence="4" key="1">
    <citation type="journal article" date="2019" name="Int. J. Syst. Evol. Microbiol.">
        <title>The Global Catalogue of Microorganisms (GCM) 10K type strain sequencing project: providing services to taxonomists for standard genome sequencing and annotation.</title>
        <authorList>
            <consortium name="The Broad Institute Genomics Platform"/>
            <consortium name="The Broad Institute Genome Sequencing Center for Infectious Disease"/>
            <person name="Wu L."/>
            <person name="Ma J."/>
        </authorList>
    </citation>
    <scope>NUCLEOTIDE SEQUENCE [LARGE SCALE GENOMIC DNA]</scope>
    <source>
        <strain evidence="4">JCM 17111</strain>
    </source>
</reference>
<evidence type="ECO:0000256" key="1">
    <source>
        <dbReference type="SAM" id="SignalP"/>
    </source>
</evidence>
<evidence type="ECO:0000313" key="4">
    <source>
        <dbReference type="Proteomes" id="UP001500954"/>
    </source>
</evidence>
<dbReference type="InterPro" id="IPR036034">
    <property type="entry name" value="PDZ_sf"/>
</dbReference>
<feature type="domain" description="Tail specific protease" evidence="2">
    <location>
        <begin position="520"/>
        <end position="710"/>
    </location>
</feature>
<keyword evidence="1" id="KW-0732">Signal</keyword>
<dbReference type="SMART" id="SM00245">
    <property type="entry name" value="TSPc"/>
    <property type="match status" value="1"/>
</dbReference>
<dbReference type="EMBL" id="BAABCY010000063">
    <property type="protein sequence ID" value="GAA3572891.1"/>
    <property type="molecule type" value="Genomic_DNA"/>
</dbReference>
<dbReference type="Gene3D" id="3.30.750.44">
    <property type="match status" value="1"/>
</dbReference>
<dbReference type="SUPFAM" id="SSF52096">
    <property type="entry name" value="ClpP/crotonase"/>
    <property type="match status" value="1"/>
</dbReference>
<accession>A0ABP6XWN0</accession>
<sequence length="734" mass="84238">MKNTLLLLLLAFSSCYGQTNKKFNLDFETYNPFIQLSKDWFKWGDYPLSVDTITVHSGKFSGKIKSNNNHNTFGSIAYRIPANYTGKSIKLEGYMKIKNVENGFAGLLLRIDGNREILAFDNMENQNIHGTKDWQKYTVKLPLSEGAKTIFVAGIMSGSGEAWFDDFVLTIDGKDIQTLKEIEKPILKATLDHEFDSNSKVNFPELNETLVTNLELLGKIWGFLKYHHPEIGKGNYNWDFELFRMLPKYSDTKSTSERDQILLQWIEKYGDINICKDCKETAPEAFLKPDISWINEFGMSTQLINKIKYIYKNRHQGEGFYIGTDGYERIKFLNENHYYSMSYDDSGFKLLALYRYWNMIQYFFPYKHLTDKNWNTVLKEYIPKFINSKNKLEYELACIALISDINDTHATTSVGFSTVQNIRGKYYPPFRAQFIEDQLVVTDYYNPELKDVSNINIGDIITHINHRPVQSIIDSISPYYPASNNVAKIRDIAKDLLRSSKKEIRLDYISNHQKKQHQLPLYIESDLNTRWYKWTGEPCFKLLEDNIGYITLEFIGKEDIPNIKETFKNTKGIIIDIRNYPSTFVPFTLGSYFVSDNTQFAKFTYGNINNPGEFNFKSGDIITKPDETYKGKLVVLVNEDSQSQSEYTAMAFRSGDNTTIVGSTTAGADGNVSSLYLPGGLLTRISGIGVYYPDSTETQRVGIIPDVEAKPTIKGVKEGRDEVLEKAIEIINNN</sequence>
<dbReference type="InterPro" id="IPR005151">
    <property type="entry name" value="Tail-specific_protease"/>
</dbReference>
<comment type="caution">
    <text evidence="3">The sequence shown here is derived from an EMBL/GenBank/DDBJ whole genome shotgun (WGS) entry which is preliminary data.</text>
</comment>
<dbReference type="PANTHER" id="PTHR32060">
    <property type="entry name" value="TAIL-SPECIFIC PROTEASE"/>
    <property type="match status" value="1"/>
</dbReference>
<dbReference type="Pfam" id="PF03572">
    <property type="entry name" value="Peptidase_S41"/>
    <property type="match status" value="1"/>
</dbReference>